<dbReference type="EMBL" id="JAKCXM010000050">
    <property type="protein sequence ID" value="KAJ0405098.1"/>
    <property type="molecule type" value="Genomic_DNA"/>
</dbReference>
<comment type="caution">
    <text evidence="4">The sequence shown here is derived from an EMBL/GenBank/DDBJ whole genome shotgun (WGS) entry which is preliminary data.</text>
</comment>
<feature type="region of interest" description="Disordered" evidence="2">
    <location>
        <begin position="222"/>
        <end position="294"/>
    </location>
</feature>
<name>A0AAD5Q8V3_PYTIN</name>
<feature type="compositionally biased region" description="Basic and acidic residues" evidence="2">
    <location>
        <begin position="368"/>
        <end position="384"/>
    </location>
</feature>
<feature type="compositionally biased region" description="Basic and acidic residues" evidence="2">
    <location>
        <begin position="222"/>
        <end position="233"/>
    </location>
</feature>
<evidence type="ECO:0000259" key="3">
    <source>
        <dbReference type="PROSITE" id="PS50004"/>
    </source>
</evidence>
<organism evidence="4 5">
    <name type="scientific">Pythium insidiosum</name>
    <name type="common">Pythiosis disease agent</name>
    <dbReference type="NCBI Taxonomy" id="114742"/>
    <lineage>
        <taxon>Eukaryota</taxon>
        <taxon>Sar</taxon>
        <taxon>Stramenopiles</taxon>
        <taxon>Oomycota</taxon>
        <taxon>Peronosporomycetes</taxon>
        <taxon>Pythiales</taxon>
        <taxon>Pythiaceae</taxon>
        <taxon>Pythium</taxon>
    </lineage>
</organism>
<dbReference type="CDD" id="cd00030">
    <property type="entry name" value="C2"/>
    <property type="match status" value="1"/>
</dbReference>
<dbReference type="Gene3D" id="2.60.40.150">
    <property type="entry name" value="C2 domain"/>
    <property type="match status" value="1"/>
</dbReference>
<evidence type="ECO:0000313" key="4">
    <source>
        <dbReference type="EMBL" id="KAJ0405098.1"/>
    </source>
</evidence>
<keyword evidence="5" id="KW-1185">Reference proteome</keyword>
<dbReference type="SUPFAM" id="SSF49562">
    <property type="entry name" value="C2 domain (Calcium/lipid-binding domain, CaLB)"/>
    <property type="match status" value="1"/>
</dbReference>
<dbReference type="Pfam" id="PF00168">
    <property type="entry name" value="C2"/>
    <property type="match status" value="1"/>
</dbReference>
<gene>
    <name evidence="4" type="ORF">P43SY_000509</name>
</gene>
<feature type="compositionally biased region" description="Basic residues" evidence="2">
    <location>
        <begin position="356"/>
        <end position="367"/>
    </location>
</feature>
<reference evidence="4" key="1">
    <citation type="submission" date="2021-12" db="EMBL/GenBank/DDBJ databases">
        <title>Prjna785345.</title>
        <authorList>
            <person name="Rujirawat T."/>
            <person name="Krajaejun T."/>
        </authorList>
    </citation>
    <scope>NUCLEOTIDE SEQUENCE</scope>
    <source>
        <strain evidence="4">Pi057C3</strain>
    </source>
</reference>
<evidence type="ECO:0000256" key="1">
    <source>
        <dbReference type="SAM" id="Coils"/>
    </source>
</evidence>
<feature type="domain" description="C2" evidence="3">
    <location>
        <begin position="1"/>
        <end position="146"/>
    </location>
</feature>
<accession>A0AAD5Q8V3</accession>
<feature type="compositionally biased region" description="Low complexity" evidence="2">
    <location>
        <begin position="422"/>
        <end position="437"/>
    </location>
</feature>
<feature type="compositionally biased region" description="Basic and acidic residues" evidence="2">
    <location>
        <begin position="181"/>
        <end position="193"/>
    </location>
</feature>
<dbReference type="AlphaFoldDB" id="A0AAD5Q8V3"/>
<dbReference type="Proteomes" id="UP001209570">
    <property type="component" value="Unassembled WGS sequence"/>
</dbReference>
<feature type="coiled-coil region" evidence="1">
    <location>
        <begin position="326"/>
        <end position="353"/>
    </location>
</feature>
<protein>
    <recommendedName>
        <fullName evidence="3">C2 domain-containing protein</fullName>
    </recommendedName>
</protein>
<dbReference type="InterPro" id="IPR000008">
    <property type="entry name" value="C2_dom"/>
</dbReference>
<evidence type="ECO:0000313" key="5">
    <source>
        <dbReference type="Proteomes" id="UP001209570"/>
    </source>
</evidence>
<feature type="region of interest" description="Disordered" evidence="2">
    <location>
        <begin position="175"/>
        <end position="204"/>
    </location>
</feature>
<sequence length="745" mass="81800">MSTSSSMSGAAPAPAANAAAPYSLFLRVHSAERLQLATSSSAYCKLYVGETPVVNASHSTLSNLFIKEGDDAEGNAHCTFHTNVMQVSAPQAVVWNQKFQIPLQHPKKTVLSIRVKSQMPLYCPSIGACAVALKQVPVGQNVDQSFPLYKGDKPVGSIRLQLMLSVQKKDAAIEESAAARQQRERREQEDAERRRRQKAEEEEARARRAREAEERARILRMVEEDMRRDKARENAAPPERSVGNQREHNARPTQNNRSSGDRRGSDSEKSVGTADEMEQDASRVKRDRGGGHVPLETHLKDLIDHVVQDALPSDSDSDSDTNADEIAHLTTQISALELQLNQLRLQLKLKQDAMKLRKSSRASRRHASRADTTRVSDDERDALRRKPSTSSLPSDSEHKRLRKPNTTREKVKSRRSERSRRSSSSETSSEDCSSSSSDDSRRKKSKAKGSKSAGRSAKRKPVVIQSMTPDQIAKKTGRDPTAALSAEDVLEVAKNVSELASTDSDNLLEAIPAAIETAKSLAPIGKYLGLKLHELSAKAAQHGSNNSAAGIPRQQVQQVQRVQVVQQIKVAPATDRRRPSSNQSPSHQRASNPPKPSAPAFDVSKFAKDVHNNNGDSYKAYMQQAKQKTAASPEVDVEKTNSSVYAAYLQENNQRKTGLDGRNTLGGTYTAYLHQANADSTSTSSTFDVSKFMEDLQKNNGDSYAAYALQPNAAGDNNSHEIGSKFFGEQAADNDDSAEQTSYFF</sequence>
<feature type="compositionally biased region" description="Basic and acidic residues" evidence="2">
    <location>
        <begin position="259"/>
        <end position="269"/>
    </location>
</feature>
<feature type="compositionally biased region" description="Polar residues" evidence="2">
    <location>
        <begin position="580"/>
        <end position="591"/>
    </location>
</feature>
<dbReference type="PROSITE" id="PS50004">
    <property type="entry name" value="C2"/>
    <property type="match status" value="1"/>
</dbReference>
<keyword evidence="1" id="KW-0175">Coiled coil</keyword>
<feature type="region of interest" description="Disordered" evidence="2">
    <location>
        <begin position="569"/>
        <end position="601"/>
    </location>
</feature>
<evidence type="ECO:0000256" key="2">
    <source>
        <dbReference type="SAM" id="MobiDB-lite"/>
    </source>
</evidence>
<proteinExistence type="predicted"/>
<dbReference type="InterPro" id="IPR035892">
    <property type="entry name" value="C2_domain_sf"/>
</dbReference>
<feature type="region of interest" description="Disordered" evidence="2">
    <location>
        <begin position="355"/>
        <end position="481"/>
    </location>
</feature>
<feature type="compositionally biased region" description="Basic and acidic residues" evidence="2">
    <location>
        <begin position="406"/>
        <end position="420"/>
    </location>
</feature>
<feature type="compositionally biased region" description="Basic and acidic residues" evidence="2">
    <location>
        <begin position="280"/>
        <end position="294"/>
    </location>
</feature>